<dbReference type="SUPFAM" id="SSF69065">
    <property type="entry name" value="RNase III domain-like"/>
    <property type="match status" value="1"/>
</dbReference>
<dbReference type="InterPro" id="IPR036389">
    <property type="entry name" value="RNase_III_sf"/>
</dbReference>
<accession>A0AAW2WDX8</accession>
<dbReference type="PROSITE" id="PS00517">
    <property type="entry name" value="RNASE_3_1"/>
    <property type="match status" value="1"/>
</dbReference>
<dbReference type="GO" id="GO:0004525">
    <property type="term" value="F:ribonuclease III activity"/>
    <property type="evidence" value="ECO:0007669"/>
    <property type="project" value="InterPro"/>
</dbReference>
<dbReference type="GO" id="GO:0005737">
    <property type="term" value="C:cytoplasm"/>
    <property type="evidence" value="ECO:0007669"/>
    <property type="project" value="TreeGrafter"/>
</dbReference>
<dbReference type="AlphaFoldDB" id="A0AAW2WDX8"/>
<reference evidence="3" key="2">
    <citation type="journal article" date="2024" name="Plant">
        <title>Genomic evolution and insights into agronomic trait innovations of Sesamum species.</title>
        <authorList>
            <person name="Miao H."/>
            <person name="Wang L."/>
            <person name="Qu L."/>
            <person name="Liu H."/>
            <person name="Sun Y."/>
            <person name="Le M."/>
            <person name="Wang Q."/>
            <person name="Wei S."/>
            <person name="Zheng Y."/>
            <person name="Lin W."/>
            <person name="Duan Y."/>
            <person name="Cao H."/>
            <person name="Xiong S."/>
            <person name="Wang X."/>
            <person name="Wei L."/>
            <person name="Li C."/>
            <person name="Ma Q."/>
            <person name="Ju M."/>
            <person name="Zhao R."/>
            <person name="Li G."/>
            <person name="Mu C."/>
            <person name="Tian Q."/>
            <person name="Mei H."/>
            <person name="Zhang T."/>
            <person name="Gao T."/>
            <person name="Zhang H."/>
        </authorList>
    </citation>
    <scope>NUCLEOTIDE SEQUENCE</scope>
    <source>
        <strain evidence="3">KEN1</strain>
    </source>
</reference>
<sequence>MDHQLDLCLRLQELGIEHHGEEEIAEESSSWDNLVVEEVKGIIGYEFRNPNLLRQAFTHCSYLDQDKTSTASYERLEYLGDARILHGDGAFRDVPGFGAGSAHEAPSRKR</sequence>
<feature type="domain" description="RNase III" evidence="2">
    <location>
        <begin position="36"/>
        <end position="82"/>
    </location>
</feature>
<evidence type="ECO:0000259" key="2">
    <source>
        <dbReference type="PROSITE" id="PS50142"/>
    </source>
</evidence>
<comment type="caution">
    <text evidence="3">The sequence shown here is derived from an EMBL/GenBank/DDBJ whole genome shotgun (WGS) entry which is preliminary data.</text>
</comment>
<gene>
    <name evidence="3" type="ORF">Slati_2331200</name>
</gene>
<keyword evidence="1" id="KW-0378">Hydrolase</keyword>
<name>A0AAW2WDX8_9LAMI</name>
<dbReference type="PANTHER" id="PTHR14950:SF54">
    <property type="entry name" value="RNASE II-LIKE 1"/>
    <property type="match status" value="1"/>
</dbReference>
<dbReference type="PANTHER" id="PTHR14950">
    <property type="entry name" value="DICER-RELATED"/>
    <property type="match status" value="1"/>
</dbReference>
<proteinExistence type="predicted"/>
<dbReference type="InterPro" id="IPR000999">
    <property type="entry name" value="RNase_III_dom"/>
</dbReference>
<organism evidence="3">
    <name type="scientific">Sesamum latifolium</name>
    <dbReference type="NCBI Taxonomy" id="2727402"/>
    <lineage>
        <taxon>Eukaryota</taxon>
        <taxon>Viridiplantae</taxon>
        <taxon>Streptophyta</taxon>
        <taxon>Embryophyta</taxon>
        <taxon>Tracheophyta</taxon>
        <taxon>Spermatophyta</taxon>
        <taxon>Magnoliopsida</taxon>
        <taxon>eudicotyledons</taxon>
        <taxon>Gunneridae</taxon>
        <taxon>Pentapetalae</taxon>
        <taxon>asterids</taxon>
        <taxon>lamiids</taxon>
        <taxon>Lamiales</taxon>
        <taxon>Pedaliaceae</taxon>
        <taxon>Sesamum</taxon>
    </lineage>
</organism>
<protein>
    <recommendedName>
        <fullName evidence="2">RNase III domain-containing protein</fullName>
    </recommendedName>
</protein>
<evidence type="ECO:0000256" key="1">
    <source>
        <dbReference type="ARBA" id="ARBA00022801"/>
    </source>
</evidence>
<dbReference type="Gene3D" id="1.10.1520.10">
    <property type="entry name" value="Ribonuclease III domain"/>
    <property type="match status" value="1"/>
</dbReference>
<dbReference type="GO" id="GO:0003723">
    <property type="term" value="F:RNA binding"/>
    <property type="evidence" value="ECO:0007669"/>
    <property type="project" value="TreeGrafter"/>
</dbReference>
<evidence type="ECO:0000313" key="3">
    <source>
        <dbReference type="EMBL" id="KAL0438482.1"/>
    </source>
</evidence>
<reference evidence="3" key="1">
    <citation type="submission" date="2020-06" db="EMBL/GenBank/DDBJ databases">
        <authorList>
            <person name="Li T."/>
            <person name="Hu X."/>
            <person name="Zhang T."/>
            <person name="Song X."/>
            <person name="Zhang H."/>
            <person name="Dai N."/>
            <person name="Sheng W."/>
            <person name="Hou X."/>
            <person name="Wei L."/>
        </authorList>
    </citation>
    <scope>NUCLEOTIDE SEQUENCE</scope>
    <source>
        <strain evidence="3">KEN1</strain>
        <tissue evidence="3">Leaf</tissue>
    </source>
</reference>
<dbReference type="GO" id="GO:0005634">
    <property type="term" value="C:nucleus"/>
    <property type="evidence" value="ECO:0007669"/>
    <property type="project" value="TreeGrafter"/>
</dbReference>
<dbReference type="PROSITE" id="PS50142">
    <property type="entry name" value="RNASE_3_2"/>
    <property type="match status" value="1"/>
</dbReference>
<dbReference type="GO" id="GO:0030422">
    <property type="term" value="P:siRNA processing"/>
    <property type="evidence" value="ECO:0007669"/>
    <property type="project" value="TreeGrafter"/>
</dbReference>
<dbReference type="EMBL" id="JACGWN010000008">
    <property type="protein sequence ID" value="KAL0438482.1"/>
    <property type="molecule type" value="Genomic_DNA"/>
</dbReference>